<dbReference type="OrthoDB" id="308521at2"/>
<dbReference type="GeneID" id="90543412"/>
<dbReference type="EMBL" id="QAMZ01000029">
    <property type="protein sequence ID" value="PWL53961.1"/>
    <property type="molecule type" value="Genomic_DNA"/>
</dbReference>
<dbReference type="AlphaFoldDB" id="A0A1I2PVB9"/>
<dbReference type="RefSeq" id="WP_027638826.1">
    <property type="nucleotide sequence ID" value="NZ_BAAACD010000010.1"/>
</dbReference>
<sequence>MKNNKNNSEKNKSSKYNFLLYVPEIKHDDWKLNDEGRVVLYFKVNDPIKRFAGWLVKKKPNCDMTFDEPCSDAWLMINGENSIYDIVKVMQEKYNDSMENAIYRLTTYIKFLSKRGWITFKKVKEEEVQEVASM</sequence>
<reference evidence="1 4" key="2">
    <citation type="submission" date="2018-03" db="EMBL/GenBank/DDBJ databases">
        <title>The uncultured portion of the human microbiome is neutrally assembled.</title>
        <authorList>
            <person name="Jeraldo P."/>
            <person name="Boardman L."/>
            <person name="White B.A."/>
            <person name="Nelson H."/>
            <person name="Goldenfeld N."/>
            <person name="Chia N."/>
        </authorList>
    </citation>
    <scope>NUCLEOTIDE SEQUENCE [LARGE SCALE GENOMIC DNA]</scope>
    <source>
        <strain evidence="1">CIM:MAG 903</strain>
    </source>
</reference>
<accession>A0A1I2PVB9</accession>
<name>A0A1I2PVB9_9CLOT</name>
<evidence type="ECO:0000313" key="4">
    <source>
        <dbReference type="Proteomes" id="UP000246114"/>
    </source>
</evidence>
<dbReference type="Proteomes" id="UP000182135">
    <property type="component" value="Unassembled WGS sequence"/>
</dbReference>
<dbReference type="eggNOG" id="ENOG50330XY">
    <property type="taxonomic scope" value="Bacteria"/>
</dbReference>
<reference evidence="2 3" key="1">
    <citation type="submission" date="2016-10" db="EMBL/GenBank/DDBJ databases">
        <authorList>
            <person name="de Groot N.N."/>
        </authorList>
    </citation>
    <scope>NUCLEOTIDE SEQUENCE [LARGE SCALE GENOMIC DNA]</scope>
    <source>
        <strain evidence="2 3">NLAE-zl-G419</strain>
    </source>
</reference>
<gene>
    <name evidence="1" type="ORF">DBY38_06075</name>
    <name evidence="2" type="ORF">SAMN04487885_13326</name>
</gene>
<organism evidence="2 3">
    <name type="scientific">Clostridium cadaveris</name>
    <dbReference type="NCBI Taxonomy" id="1529"/>
    <lineage>
        <taxon>Bacteria</taxon>
        <taxon>Bacillati</taxon>
        <taxon>Bacillota</taxon>
        <taxon>Clostridia</taxon>
        <taxon>Eubacteriales</taxon>
        <taxon>Clostridiaceae</taxon>
        <taxon>Clostridium</taxon>
    </lineage>
</organism>
<protein>
    <submittedName>
        <fullName evidence="2">Coenzyme PQQ synthesis protein D (PqqD)</fullName>
    </submittedName>
    <submittedName>
        <fullName evidence="1">PqqD family protein</fullName>
    </submittedName>
</protein>
<evidence type="ECO:0000313" key="2">
    <source>
        <dbReference type="EMBL" id="SFG20072.1"/>
    </source>
</evidence>
<keyword evidence="3" id="KW-1185">Reference proteome</keyword>
<dbReference type="EMBL" id="FOOE01000033">
    <property type="protein sequence ID" value="SFG20072.1"/>
    <property type="molecule type" value="Genomic_DNA"/>
</dbReference>
<dbReference type="STRING" id="1529.SAMN04487885_13326"/>
<dbReference type="Proteomes" id="UP000246114">
    <property type="component" value="Unassembled WGS sequence"/>
</dbReference>
<evidence type="ECO:0000313" key="3">
    <source>
        <dbReference type="Proteomes" id="UP000182135"/>
    </source>
</evidence>
<proteinExistence type="predicted"/>
<evidence type="ECO:0000313" key="1">
    <source>
        <dbReference type="EMBL" id="PWL53961.1"/>
    </source>
</evidence>